<evidence type="ECO:0000256" key="1">
    <source>
        <dbReference type="SAM" id="MobiDB-lite"/>
    </source>
</evidence>
<feature type="compositionally biased region" description="Low complexity" evidence="1">
    <location>
        <begin position="142"/>
        <end position="152"/>
    </location>
</feature>
<dbReference type="AlphaFoldDB" id="A0A5C5ZZQ4"/>
<dbReference type="EMBL" id="SJPN01000010">
    <property type="protein sequence ID" value="TWT92789.1"/>
    <property type="molecule type" value="Genomic_DNA"/>
</dbReference>
<sequence length="440" mass="46937">MKDSELTRALLLEQLESRCLLAGGVFSHSLERHQDRHCDGMMVRSESPVQSLANEIRPTTVIRIEPFVVDVLARRTQAPPVLVPEITRLTILIEMPVERVPSRVMSSPSLRSAPTTLTSASLPIGSEIASRSGQVGEKSTQPAASSADSSNPPEDPARQSNKNPGVVASAATVSTANVSTANVSDVTRVSEERRLNEGQSSGATDQSSPSLYSESFGANVSSGDRSSVGMIETVPLLRRELRSNESDSADDSADGDWQIDSQSLKRLREIARNASPSLIYPESDAIESSLPRRHTHPRITDAAIASWFGEQTGLIELRSTESIPAGLTLEDSIVDVVLNATVGLHRSVELIAGSRMDSGRSDLGINETRDAVLAAMAGEQSSPIVVPVSEATNSQLSSLVYPGAAIVATGISIAAQRRRLQPKLESSRQDTTSRASQSNA</sequence>
<dbReference type="Proteomes" id="UP000320176">
    <property type="component" value="Unassembled WGS sequence"/>
</dbReference>
<keyword evidence="3" id="KW-1185">Reference proteome</keyword>
<proteinExistence type="predicted"/>
<reference evidence="2 3" key="1">
    <citation type="submission" date="2019-02" db="EMBL/GenBank/DDBJ databases">
        <title>Deep-cultivation of Planctomycetes and their phenomic and genomic characterization uncovers novel biology.</title>
        <authorList>
            <person name="Wiegand S."/>
            <person name="Jogler M."/>
            <person name="Boedeker C."/>
            <person name="Pinto D."/>
            <person name="Vollmers J."/>
            <person name="Rivas-Marin E."/>
            <person name="Kohn T."/>
            <person name="Peeters S.H."/>
            <person name="Heuer A."/>
            <person name="Rast P."/>
            <person name="Oberbeckmann S."/>
            <person name="Bunk B."/>
            <person name="Jeske O."/>
            <person name="Meyerdierks A."/>
            <person name="Storesund J.E."/>
            <person name="Kallscheuer N."/>
            <person name="Luecker S."/>
            <person name="Lage O.M."/>
            <person name="Pohl T."/>
            <person name="Merkel B.J."/>
            <person name="Hornburger P."/>
            <person name="Mueller R.-W."/>
            <person name="Bruemmer F."/>
            <person name="Labrenz M."/>
            <person name="Spormann A.M."/>
            <person name="Op Den Camp H."/>
            <person name="Overmann J."/>
            <person name="Amann R."/>
            <person name="Jetten M.S.M."/>
            <person name="Mascher T."/>
            <person name="Medema M.H."/>
            <person name="Devos D.P."/>
            <person name="Kaster A.-K."/>
            <person name="Ovreas L."/>
            <person name="Rohde M."/>
            <person name="Galperin M.Y."/>
            <person name="Jogler C."/>
        </authorList>
    </citation>
    <scope>NUCLEOTIDE SEQUENCE [LARGE SCALE GENOMIC DNA]</scope>
    <source>
        <strain evidence="2 3">Pla52n</strain>
    </source>
</reference>
<dbReference type="RefSeq" id="WP_197455051.1">
    <property type="nucleotide sequence ID" value="NZ_CP151726.1"/>
</dbReference>
<feature type="compositionally biased region" description="Polar residues" evidence="1">
    <location>
        <begin position="197"/>
        <end position="225"/>
    </location>
</feature>
<name>A0A5C5ZZQ4_9BACT</name>
<protein>
    <submittedName>
        <fullName evidence="2">Uncharacterized protein</fullName>
    </submittedName>
</protein>
<organism evidence="2 3">
    <name type="scientific">Stieleria varia</name>
    <dbReference type="NCBI Taxonomy" id="2528005"/>
    <lineage>
        <taxon>Bacteria</taxon>
        <taxon>Pseudomonadati</taxon>
        <taxon>Planctomycetota</taxon>
        <taxon>Planctomycetia</taxon>
        <taxon>Pirellulales</taxon>
        <taxon>Pirellulaceae</taxon>
        <taxon>Stieleria</taxon>
    </lineage>
</organism>
<feature type="compositionally biased region" description="Polar residues" evidence="1">
    <location>
        <begin position="129"/>
        <end position="141"/>
    </location>
</feature>
<evidence type="ECO:0000313" key="3">
    <source>
        <dbReference type="Proteomes" id="UP000320176"/>
    </source>
</evidence>
<accession>A0A5C5ZZQ4</accession>
<comment type="caution">
    <text evidence="2">The sequence shown here is derived from an EMBL/GenBank/DDBJ whole genome shotgun (WGS) entry which is preliminary data.</text>
</comment>
<feature type="region of interest" description="Disordered" evidence="1">
    <location>
        <begin position="104"/>
        <end position="166"/>
    </location>
</feature>
<evidence type="ECO:0000313" key="2">
    <source>
        <dbReference type="EMBL" id="TWT92789.1"/>
    </source>
</evidence>
<gene>
    <name evidence="2" type="ORF">Pla52n_61540</name>
</gene>
<feature type="region of interest" description="Disordered" evidence="1">
    <location>
        <begin position="179"/>
        <end position="227"/>
    </location>
</feature>
<feature type="compositionally biased region" description="Polar residues" evidence="1">
    <location>
        <begin position="429"/>
        <end position="440"/>
    </location>
</feature>
<feature type="compositionally biased region" description="Polar residues" evidence="1">
    <location>
        <begin position="104"/>
        <end position="121"/>
    </location>
</feature>
<feature type="region of interest" description="Disordered" evidence="1">
    <location>
        <begin position="420"/>
        <end position="440"/>
    </location>
</feature>